<proteinExistence type="inferred from homology"/>
<keyword evidence="5" id="KW-0560">Oxidoreductase</keyword>
<dbReference type="InterPro" id="IPR051169">
    <property type="entry name" value="NADH-Q_oxidoreductase"/>
</dbReference>
<evidence type="ECO:0000256" key="3">
    <source>
        <dbReference type="ARBA" id="ARBA00022630"/>
    </source>
</evidence>
<feature type="non-terminal residue" evidence="6">
    <location>
        <position position="1"/>
    </location>
</feature>
<keyword evidence="7" id="KW-1185">Reference proteome</keyword>
<comment type="cofactor">
    <cofactor evidence="1">
        <name>FAD</name>
        <dbReference type="ChEBI" id="CHEBI:57692"/>
    </cofactor>
</comment>
<evidence type="ECO:0000256" key="2">
    <source>
        <dbReference type="ARBA" id="ARBA00005272"/>
    </source>
</evidence>
<evidence type="ECO:0000256" key="5">
    <source>
        <dbReference type="ARBA" id="ARBA00023002"/>
    </source>
</evidence>
<dbReference type="PANTHER" id="PTHR42913:SF3">
    <property type="entry name" value="64 KDA MITOCHONDRIAL NADH DEHYDROGENASE (EUROFUNG)"/>
    <property type="match status" value="1"/>
</dbReference>
<organism evidence="6 7">
    <name type="scientific">Paenibacillus sepulcri</name>
    <dbReference type="NCBI Taxonomy" id="359917"/>
    <lineage>
        <taxon>Bacteria</taxon>
        <taxon>Bacillati</taxon>
        <taxon>Bacillota</taxon>
        <taxon>Bacilli</taxon>
        <taxon>Bacillales</taxon>
        <taxon>Paenibacillaceae</taxon>
        <taxon>Paenibacillus</taxon>
    </lineage>
</organism>
<gene>
    <name evidence="6" type="ORF">K0U00_25210</name>
</gene>
<evidence type="ECO:0000313" key="7">
    <source>
        <dbReference type="Proteomes" id="UP001519887"/>
    </source>
</evidence>
<dbReference type="EMBL" id="JAHZIK010000822">
    <property type="protein sequence ID" value="MBW7457345.1"/>
    <property type="molecule type" value="Genomic_DNA"/>
</dbReference>
<keyword evidence="4" id="KW-0274">FAD</keyword>
<evidence type="ECO:0000313" key="6">
    <source>
        <dbReference type="EMBL" id="MBW7457345.1"/>
    </source>
</evidence>
<comment type="similarity">
    <text evidence="2">Belongs to the NADH dehydrogenase family.</text>
</comment>
<evidence type="ECO:0000256" key="4">
    <source>
        <dbReference type="ARBA" id="ARBA00022827"/>
    </source>
</evidence>
<keyword evidence="3" id="KW-0285">Flavoprotein</keyword>
<accession>A0ABS7C8S9</accession>
<reference evidence="6 7" key="1">
    <citation type="submission" date="2021-07" db="EMBL/GenBank/DDBJ databases">
        <title>Paenibacillus radiodurans sp. nov., isolated from the southeastern edge of Tengger Desert.</title>
        <authorList>
            <person name="Zhang G."/>
        </authorList>
    </citation>
    <scope>NUCLEOTIDE SEQUENCE [LARGE SCALE GENOMIC DNA]</scope>
    <source>
        <strain evidence="6 7">CCM 7311</strain>
    </source>
</reference>
<protein>
    <submittedName>
        <fullName evidence="6">FAD-dependent oxidoreductase</fullName>
    </submittedName>
</protein>
<dbReference type="Gene3D" id="3.50.50.100">
    <property type="match status" value="1"/>
</dbReference>
<dbReference type="PANTHER" id="PTHR42913">
    <property type="entry name" value="APOPTOSIS-INDUCING FACTOR 1"/>
    <property type="match status" value="1"/>
</dbReference>
<name>A0ABS7C8S9_9BACL</name>
<comment type="caution">
    <text evidence="6">The sequence shown here is derived from an EMBL/GenBank/DDBJ whole genome shotgun (WGS) entry which is preliminary data.</text>
</comment>
<dbReference type="Proteomes" id="UP001519887">
    <property type="component" value="Unassembled WGS sequence"/>
</dbReference>
<sequence>GDNSLIFNEEGRPYPPTAQIAMQQGVACAHNLVASIRNQPLKKFEFKNKGTVASLGKGEAVGIAFGKKYKGSYAAWLKKMIDIRYLYIIGGIPLVLRKGKFL</sequence>
<evidence type="ECO:0000256" key="1">
    <source>
        <dbReference type="ARBA" id="ARBA00001974"/>
    </source>
</evidence>